<keyword evidence="1" id="KW-1133">Transmembrane helix</keyword>
<dbReference type="eggNOG" id="ENOG5032TX7">
    <property type="taxonomic scope" value="Bacteria"/>
</dbReference>
<feature type="transmembrane region" description="Helical" evidence="1">
    <location>
        <begin position="191"/>
        <end position="213"/>
    </location>
</feature>
<protein>
    <recommendedName>
        <fullName evidence="4">ABC-2 type transporter</fullName>
    </recommendedName>
</protein>
<feature type="transmembrane region" description="Helical" evidence="1">
    <location>
        <begin position="107"/>
        <end position="129"/>
    </location>
</feature>
<dbReference type="InterPro" id="IPR025699">
    <property type="entry name" value="ABC2_memb-like"/>
</dbReference>
<dbReference type="AlphaFoldDB" id="F4LQN5"/>
<dbReference type="HOGENOM" id="CLU_102880_1_0_9"/>
<accession>F4LQN5</accession>
<keyword evidence="1" id="KW-0472">Membrane</keyword>
<dbReference type="OrthoDB" id="1729823at2"/>
<dbReference type="STRING" id="1209989.TepRe1_1909"/>
<name>F4LQN5_TEPAE</name>
<organism evidence="2 3">
    <name type="scientific">Tepidanaerobacter acetatoxydans (strain DSM 21804 / JCM 16047 / Re1)</name>
    <dbReference type="NCBI Taxonomy" id="1209989"/>
    <lineage>
        <taxon>Bacteria</taxon>
        <taxon>Bacillati</taxon>
        <taxon>Bacillota</taxon>
        <taxon>Clostridia</taxon>
        <taxon>Thermosediminibacterales</taxon>
        <taxon>Tepidanaerobacteraceae</taxon>
        <taxon>Tepidanaerobacter</taxon>
    </lineage>
</organism>
<keyword evidence="3" id="KW-1185">Reference proteome</keyword>
<dbReference type="KEGG" id="tae:TepiRe1_2056"/>
<sequence>MRHLVIKDLYVNRKYMSFVLLLLAAVLVLKGSSAPMVLFGVGMISYGVLIRSCYYDDKDRGDIFLRTLPIKASTIVLSKYILGISVLFIVVAICLLFAILNGQNLDIYFASFAFSILAISVIYAIYLPIFFKYGYVKAATFQSVLFIIIMAVSFGFKELINITNFPVSVNQLHRFLTPLINFINEISRSNIILLLTLSAVSLVILAVSATLSIKFYDAGK</sequence>
<dbReference type="PANTHER" id="PTHR41309:SF2">
    <property type="entry name" value="MEMBRANE PROTEIN"/>
    <property type="match status" value="1"/>
</dbReference>
<accession>L0S4T0</accession>
<dbReference type="Proteomes" id="UP000010802">
    <property type="component" value="Chromosome"/>
</dbReference>
<dbReference type="PANTHER" id="PTHR41309">
    <property type="entry name" value="MEMBRANE PROTEIN-RELATED"/>
    <property type="match status" value="1"/>
</dbReference>
<proteinExistence type="predicted"/>
<dbReference type="KEGG" id="tep:TepRe1_1909"/>
<dbReference type="Pfam" id="PF13346">
    <property type="entry name" value="ABC2_membrane_5"/>
    <property type="match status" value="1"/>
</dbReference>
<dbReference type="EMBL" id="HF563609">
    <property type="protein sequence ID" value="CCP26878.1"/>
    <property type="molecule type" value="Genomic_DNA"/>
</dbReference>
<dbReference type="PATRIC" id="fig|1209989.3.peg.2371"/>
<feature type="transmembrane region" description="Helical" evidence="1">
    <location>
        <begin position="80"/>
        <end position="100"/>
    </location>
</feature>
<evidence type="ECO:0000313" key="2">
    <source>
        <dbReference type="EMBL" id="CCP26878.1"/>
    </source>
</evidence>
<evidence type="ECO:0000313" key="3">
    <source>
        <dbReference type="Proteomes" id="UP000010802"/>
    </source>
</evidence>
<feature type="transmembrane region" description="Helical" evidence="1">
    <location>
        <begin position="135"/>
        <end position="156"/>
    </location>
</feature>
<reference evidence="3" key="1">
    <citation type="journal article" date="2013" name="Genome Announc.">
        <title>First genome sequence of a syntrophic acetate-oxidizing bacterium, Tepidanaerobacter acetatoxydans strain Re1.</title>
        <authorList>
            <person name="Manzoor S."/>
            <person name="Bongcam-Rudloff E."/>
            <person name="Schnurer A."/>
            <person name="Muller B."/>
        </authorList>
    </citation>
    <scope>NUCLEOTIDE SEQUENCE [LARGE SCALE GENOMIC DNA]</scope>
    <source>
        <strain evidence="3">Re1</strain>
    </source>
</reference>
<dbReference type="RefSeq" id="WP_013778960.1">
    <property type="nucleotide sequence ID" value="NC_015519.1"/>
</dbReference>
<keyword evidence="1" id="KW-0812">Transmembrane</keyword>
<evidence type="ECO:0000256" key="1">
    <source>
        <dbReference type="SAM" id="Phobius"/>
    </source>
</evidence>
<gene>
    <name evidence="2" type="ordered locus">TEPIRE1_2056</name>
</gene>
<evidence type="ECO:0008006" key="4">
    <source>
        <dbReference type="Google" id="ProtNLM"/>
    </source>
</evidence>